<evidence type="ECO:0000313" key="4">
    <source>
        <dbReference type="Proteomes" id="UP000595437"/>
    </source>
</evidence>
<evidence type="ECO:0000313" key="3">
    <source>
        <dbReference type="EMBL" id="QQP53625.1"/>
    </source>
</evidence>
<dbReference type="OrthoDB" id="9981685at2759"/>
<feature type="region of interest" description="Disordered" evidence="1">
    <location>
        <begin position="114"/>
        <end position="148"/>
    </location>
</feature>
<name>A0A7T8KD05_CALRO</name>
<dbReference type="EMBL" id="CP045893">
    <property type="protein sequence ID" value="QQP53624.1"/>
    <property type="molecule type" value="Genomic_DNA"/>
</dbReference>
<dbReference type="AlphaFoldDB" id="A0A7T8KD05"/>
<dbReference type="EMBL" id="CP045893">
    <property type="protein sequence ID" value="QQP53625.1"/>
    <property type="molecule type" value="Genomic_DNA"/>
</dbReference>
<keyword evidence="4" id="KW-1185">Reference proteome</keyword>
<protein>
    <submittedName>
        <fullName evidence="2">Transposable element tcb2 transposase</fullName>
    </submittedName>
</protein>
<evidence type="ECO:0000256" key="1">
    <source>
        <dbReference type="SAM" id="MobiDB-lite"/>
    </source>
</evidence>
<accession>A0A7T8KD05</accession>
<evidence type="ECO:0000313" key="2">
    <source>
        <dbReference type="EMBL" id="QQP53624.1"/>
    </source>
</evidence>
<dbReference type="Proteomes" id="UP000595437">
    <property type="component" value="Chromosome 4"/>
</dbReference>
<reference evidence="4" key="1">
    <citation type="submission" date="2021-01" db="EMBL/GenBank/DDBJ databases">
        <title>Caligus Genome Assembly.</title>
        <authorList>
            <person name="Gallardo-Escarate C."/>
        </authorList>
    </citation>
    <scope>NUCLEOTIDE SEQUENCE [LARGE SCALE GENOMIC DNA]</scope>
</reference>
<reference evidence="2" key="2">
    <citation type="journal article" name="Sci. Data">
        <title>Chromosome-scale genome assembly of the sea louse Caligus rogercresseyi by SMRT sequencing and Hi-C analysis.</title>
        <authorList>
            <person name="Gallardo-Escarate C."/>
            <person name="Valenzuela-Munoz V."/>
            <person name="Nunez-Acuna G."/>
            <person name="Valenzuela-Miranda D."/>
            <person name="Goncalves A.T."/>
            <person name="Escobar-Sepulveda H."/>
            <person name="Liachko I."/>
            <person name="Nelson B."/>
            <person name="Roberts S."/>
            <person name="Warren W."/>
        </authorList>
    </citation>
    <scope>NUCLEOTIDE SEQUENCE</scope>
    <source>
        <tissue evidence="2">Whole tissue</tissue>
    </source>
</reference>
<proteinExistence type="predicted"/>
<organism evidence="2 4">
    <name type="scientific">Caligus rogercresseyi</name>
    <name type="common">Sea louse</name>
    <dbReference type="NCBI Taxonomy" id="217165"/>
    <lineage>
        <taxon>Eukaryota</taxon>
        <taxon>Metazoa</taxon>
        <taxon>Ecdysozoa</taxon>
        <taxon>Arthropoda</taxon>
        <taxon>Crustacea</taxon>
        <taxon>Multicrustacea</taxon>
        <taxon>Hexanauplia</taxon>
        <taxon>Copepoda</taxon>
        <taxon>Siphonostomatoida</taxon>
        <taxon>Caligidae</taxon>
        <taxon>Caligus</taxon>
    </lineage>
</organism>
<sequence>MTKLAAARDVGIYTISNAVREDLGYTSFTLRLKHLTENQKDARAARGKDMLNFIKSSSNPSLIFFSREKLFNLDRTHNRQNTRWICQDPENVPMPKNPASGMVVGGFATLLEGPEVDPSSPDLNPCNDYLWGGQRRRSARPATGTWTP</sequence>
<gene>
    <name evidence="2" type="ORF">FKW44_006159</name>
    <name evidence="3" type="ORF">FKW44_006160</name>
</gene>